<sequence length="144" mass="16638">MLMVKTSCYSKVPNESLSPPTGTGIQKRGDHGEVWHVPSSLFPLHLLTFQNDSDFYFYRNVIRLYILFLQLTFLLNCEFLLRAHMDLPHPFSCLQSFPLCEVPQRKPLLTDRLLSVLLPVSIAVMNTFAHTFFLHSMYVCEINS</sequence>
<accession>A0A7J7SCA0</accession>
<organism evidence="2 3">
    <name type="scientific">Myotis myotis</name>
    <name type="common">Greater mouse-eared bat</name>
    <name type="synonym">Vespertilio myotis</name>
    <dbReference type="NCBI Taxonomy" id="51298"/>
    <lineage>
        <taxon>Eukaryota</taxon>
        <taxon>Metazoa</taxon>
        <taxon>Chordata</taxon>
        <taxon>Craniata</taxon>
        <taxon>Vertebrata</taxon>
        <taxon>Euteleostomi</taxon>
        <taxon>Mammalia</taxon>
        <taxon>Eutheria</taxon>
        <taxon>Laurasiatheria</taxon>
        <taxon>Chiroptera</taxon>
        <taxon>Yangochiroptera</taxon>
        <taxon>Vespertilionidae</taxon>
        <taxon>Myotis</taxon>
    </lineage>
</organism>
<keyword evidence="1" id="KW-0812">Transmembrane</keyword>
<keyword evidence="1" id="KW-1133">Transmembrane helix</keyword>
<feature type="transmembrane region" description="Helical" evidence="1">
    <location>
        <begin position="62"/>
        <end position="81"/>
    </location>
</feature>
<keyword evidence="1" id="KW-0472">Membrane</keyword>
<dbReference type="AlphaFoldDB" id="A0A7J7SCA0"/>
<comment type="caution">
    <text evidence="2">The sequence shown here is derived from an EMBL/GenBank/DDBJ whole genome shotgun (WGS) entry which is preliminary data.</text>
</comment>
<evidence type="ECO:0000313" key="3">
    <source>
        <dbReference type="Proteomes" id="UP000527355"/>
    </source>
</evidence>
<keyword evidence="3" id="KW-1185">Reference proteome</keyword>
<protein>
    <submittedName>
        <fullName evidence="2">Uncharacterized protein</fullName>
    </submittedName>
</protein>
<dbReference type="Proteomes" id="UP000527355">
    <property type="component" value="Unassembled WGS sequence"/>
</dbReference>
<feature type="transmembrane region" description="Helical" evidence="1">
    <location>
        <begin position="113"/>
        <end position="134"/>
    </location>
</feature>
<reference evidence="2 3" key="1">
    <citation type="journal article" date="2020" name="Nature">
        <title>Six reference-quality genomes reveal evolution of bat adaptations.</title>
        <authorList>
            <person name="Jebb D."/>
            <person name="Huang Z."/>
            <person name="Pippel M."/>
            <person name="Hughes G.M."/>
            <person name="Lavrichenko K."/>
            <person name="Devanna P."/>
            <person name="Winkler S."/>
            <person name="Jermiin L.S."/>
            <person name="Skirmuntt E.C."/>
            <person name="Katzourakis A."/>
            <person name="Burkitt-Gray L."/>
            <person name="Ray D.A."/>
            <person name="Sullivan K.A.M."/>
            <person name="Roscito J.G."/>
            <person name="Kirilenko B.M."/>
            <person name="Davalos L.M."/>
            <person name="Corthals A.P."/>
            <person name="Power M.L."/>
            <person name="Jones G."/>
            <person name="Ransome R.D."/>
            <person name="Dechmann D.K.N."/>
            <person name="Locatelli A.G."/>
            <person name="Puechmaille S.J."/>
            <person name="Fedrigo O."/>
            <person name="Jarvis E.D."/>
            <person name="Hiller M."/>
            <person name="Vernes S.C."/>
            <person name="Myers E.W."/>
            <person name="Teeling E.C."/>
        </authorList>
    </citation>
    <scope>NUCLEOTIDE SEQUENCE [LARGE SCALE GENOMIC DNA]</scope>
    <source>
        <strain evidence="2">MMyoMyo1</strain>
        <tissue evidence="2">Flight muscle</tissue>
    </source>
</reference>
<evidence type="ECO:0000313" key="2">
    <source>
        <dbReference type="EMBL" id="KAF6285979.1"/>
    </source>
</evidence>
<evidence type="ECO:0000256" key="1">
    <source>
        <dbReference type="SAM" id="Phobius"/>
    </source>
</evidence>
<gene>
    <name evidence="2" type="ORF">mMyoMyo1_009535</name>
</gene>
<dbReference type="EMBL" id="JABWUV010000019">
    <property type="protein sequence ID" value="KAF6285979.1"/>
    <property type="molecule type" value="Genomic_DNA"/>
</dbReference>
<proteinExistence type="predicted"/>
<name>A0A7J7SCA0_MYOMY</name>